<dbReference type="InterPro" id="IPR027417">
    <property type="entry name" value="P-loop_NTPase"/>
</dbReference>
<dbReference type="RefSeq" id="WP_179829274.1">
    <property type="nucleotide sequence ID" value="NZ_JACCFS010000001.1"/>
</dbReference>
<keyword evidence="3" id="KW-1185">Reference proteome</keyword>
<organism evidence="2 3">
    <name type="scientific">Nocardiopsis aegyptia</name>
    <dbReference type="NCBI Taxonomy" id="220378"/>
    <lineage>
        <taxon>Bacteria</taxon>
        <taxon>Bacillati</taxon>
        <taxon>Actinomycetota</taxon>
        <taxon>Actinomycetes</taxon>
        <taxon>Streptosporangiales</taxon>
        <taxon>Nocardiopsidaceae</taxon>
        <taxon>Nocardiopsis</taxon>
    </lineage>
</organism>
<proteinExistence type="predicted"/>
<sequence>MRLSDRGRLHRTPHTTPAAPPLIELRDVSLTHDRTTLVDHLDLTVHENEHVALIGLTTTATTALAHLLTGRTTPTHGHVTTHTPAQHFTPHPHHTLAQALTGHPNPSPLDPHLPPTLAATGLDPRDLHTPLARLDHRLLTHIHHARTLYALRTGTRLFIHTTDPTPTRTPHTGHLLITPHPTHTRGADRILLLVQGRVTETGTHRQLLLRGGAYARLYALHRHTG</sequence>
<dbReference type="GO" id="GO:0005524">
    <property type="term" value="F:ATP binding"/>
    <property type="evidence" value="ECO:0007669"/>
    <property type="project" value="UniProtKB-KW"/>
</dbReference>
<evidence type="ECO:0000313" key="3">
    <source>
        <dbReference type="Proteomes" id="UP000572051"/>
    </source>
</evidence>
<keyword evidence="2" id="KW-0067">ATP-binding</keyword>
<dbReference type="Gene3D" id="3.40.50.300">
    <property type="entry name" value="P-loop containing nucleotide triphosphate hydrolases"/>
    <property type="match status" value="2"/>
</dbReference>
<comment type="caution">
    <text evidence="2">The sequence shown here is derived from an EMBL/GenBank/DDBJ whole genome shotgun (WGS) entry which is preliminary data.</text>
</comment>
<dbReference type="EMBL" id="JACCFS010000001">
    <property type="protein sequence ID" value="NYJ38076.1"/>
    <property type="molecule type" value="Genomic_DNA"/>
</dbReference>
<accession>A0A7Z0EUI6</accession>
<feature type="region of interest" description="Disordered" evidence="1">
    <location>
        <begin position="1"/>
        <end position="20"/>
    </location>
</feature>
<evidence type="ECO:0000256" key="1">
    <source>
        <dbReference type="SAM" id="MobiDB-lite"/>
    </source>
</evidence>
<reference evidence="2 3" key="1">
    <citation type="submission" date="2020-07" db="EMBL/GenBank/DDBJ databases">
        <title>Sequencing the genomes of 1000 actinobacteria strains.</title>
        <authorList>
            <person name="Klenk H.-P."/>
        </authorList>
    </citation>
    <scope>NUCLEOTIDE SEQUENCE [LARGE SCALE GENOMIC DNA]</scope>
    <source>
        <strain evidence="2 3">DSM 44442</strain>
    </source>
</reference>
<dbReference type="AlphaFoldDB" id="A0A7Z0EUI6"/>
<gene>
    <name evidence="2" type="ORF">HNR10_005957</name>
</gene>
<keyword evidence="2" id="KW-0547">Nucleotide-binding</keyword>
<evidence type="ECO:0000313" key="2">
    <source>
        <dbReference type="EMBL" id="NYJ38076.1"/>
    </source>
</evidence>
<name>A0A7Z0EUI6_9ACTN</name>
<dbReference type="Proteomes" id="UP000572051">
    <property type="component" value="Unassembled WGS sequence"/>
</dbReference>
<dbReference type="SUPFAM" id="SSF52540">
    <property type="entry name" value="P-loop containing nucleoside triphosphate hydrolases"/>
    <property type="match status" value="1"/>
</dbReference>
<protein>
    <submittedName>
        <fullName evidence="2">Energy-coupling factor transporter ATP-binding protein EcfA2</fullName>
    </submittedName>
</protein>